<dbReference type="EMBL" id="VOHS01000027">
    <property type="protein sequence ID" value="TWV97969.1"/>
    <property type="molecule type" value="Genomic_DNA"/>
</dbReference>
<dbReference type="OrthoDB" id="9798714at2"/>
<reference evidence="2 3" key="1">
    <citation type="submission" date="2019-08" db="EMBL/GenBank/DDBJ databases">
        <title>Whole genome sequencing of chitin degrading bacteria Chitinophaga pinensis YS16.</title>
        <authorList>
            <person name="Singh R.P."/>
            <person name="Manchanda G."/>
            <person name="Maurya I.K."/>
            <person name="Joshi N.K."/>
            <person name="Srivastava A.K."/>
        </authorList>
    </citation>
    <scope>NUCLEOTIDE SEQUENCE [LARGE SCALE GENOMIC DNA]</scope>
    <source>
        <strain evidence="2 3">YS-16</strain>
    </source>
</reference>
<dbReference type="PANTHER" id="PTHR40590">
    <property type="entry name" value="CYTOPLASMIC PROTEIN-RELATED"/>
    <property type="match status" value="1"/>
</dbReference>
<keyword evidence="1" id="KW-0732">Signal</keyword>
<dbReference type="RefSeq" id="WP_146306988.1">
    <property type="nucleotide sequence ID" value="NZ_VOHS01000027.1"/>
</dbReference>
<dbReference type="InterPro" id="IPR047111">
    <property type="entry name" value="YbaP-like"/>
</dbReference>
<dbReference type="CDD" id="cd14789">
    <property type="entry name" value="Tiki"/>
    <property type="match status" value="1"/>
</dbReference>
<protein>
    <submittedName>
        <fullName evidence="2">TraB/GumN family protein</fullName>
    </submittedName>
</protein>
<dbReference type="InterPro" id="IPR002816">
    <property type="entry name" value="TraB/PrgY/GumN_fam"/>
</dbReference>
<gene>
    <name evidence="2" type="ORF">FEF09_21340</name>
</gene>
<name>A0A5C6LPK0_9BACT</name>
<dbReference type="PANTHER" id="PTHR40590:SF1">
    <property type="entry name" value="CYTOPLASMIC PROTEIN"/>
    <property type="match status" value="1"/>
</dbReference>
<comment type="caution">
    <text evidence="2">The sequence shown here is derived from an EMBL/GenBank/DDBJ whole genome shotgun (WGS) entry which is preliminary data.</text>
</comment>
<keyword evidence="3" id="KW-1185">Reference proteome</keyword>
<dbReference type="Proteomes" id="UP000318815">
    <property type="component" value="Unassembled WGS sequence"/>
</dbReference>
<organism evidence="2 3">
    <name type="scientific">Chitinophaga pinensis</name>
    <dbReference type="NCBI Taxonomy" id="79329"/>
    <lineage>
        <taxon>Bacteria</taxon>
        <taxon>Pseudomonadati</taxon>
        <taxon>Bacteroidota</taxon>
        <taxon>Chitinophagia</taxon>
        <taxon>Chitinophagales</taxon>
        <taxon>Chitinophagaceae</taxon>
        <taxon>Chitinophaga</taxon>
    </lineage>
</organism>
<evidence type="ECO:0000256" key="1">
    <source>
        <dbReference type="SAM" id="SignalP"/>
    </source>
</evidence>
<accession>A0A5C6LPK0</accession>
<proteinExistence type="predicted"/>
<evidence type="ECO:0000313" key="3">
    <source>
        <dbReference type="Proteomes" id="UP000318815"/>
    </source>
</evidence>
<evidence type="ECO:0000313" key="2">
    <source>
        <dbReference type="EMBL" id="TWV97969.1"/>
    </source>
</evidence>
<feature type="signal peptide" evidence="1">
    <location>
        <begin position="1"/>
        <end position="21"/>
    </location>
</feature>
<dbReference type="Pfam" id="PF01963">
    <property type="entry name" value="TraB_PrgY_gumN"/>
    <property type="match status" value="1"/>
</dbReference>
<sequence length="292" mass="32886">MLLKKIGTLLLCSFSLLTAKAQQQPKEKSSLLWEISGKDLKSPSWLYGTIHIVCQDDLHFSTATRDAIKQAKSLFLEIDMSDPQEMQSLQAAMMMPEGYSFKSFVSEAEYKQLKEWCQDSMHLDVAVLDRFKPLVLLSLITRQYFTSVCQNPAYCEAELVKLAQEQQLPVHGLEKALDQVAIFDSIPDKEEAQMILKTIGEPEKTRETYSQMLQSYRAQDVTALAKLMTETEDMVRYKDILLDARNRNWVPLIAAAAAKEPTFFAVGAGHLGGNTGVIALLRKQGYTVKPVQ</sequence>
<dbReference type="AlphaFoldDB" id="A0A5C6LPK0"/>
<feature type="chain" id="PRO_5022998873" evidence="1">
    <location>
        <begin position="22"/>
        <end position="292"/>
    </location>
</feature>